<feature type="non-terminal residue" evidence="1">
    <location>
        <position position="39"/>
    </location>
</feature>
<sequence>MHVDPRRSAELYQVHEPVHPKEILFVKPQVENPDTSDAP</sequence>
<reference evidence="1 2" key="1">
    <citation type="journal article" date="2019" name="Sci. Rep.">
        <title>Orb-weaving spider Araneus ventricosus genome elucidates the spidroin gene catalogue.</title>
        <authorList>
            <person name="Kono N."/>
            <person name="Nakamura H."/>
            <person name="Ohtoshi R."/>
            <person name="Moran D.A.P."/>
            <person name="Shinohara A."/>
            <person name="Yoshida Y."/>
            <person name="Fujiwara M."/>
            <person name="Mori M."/>
            <person name="Tomita M."/>
            <person name="Arakawa K."/>
        </authorList>
    </citation>
    <scope>NUCLEOTIDE SEQUENCE [LARGE SCALE GENOMIC DNA]</scope>
</reference>
<protein>
    <submittedName>
        <fullName evidence="1">Uncharacterized protein</fullName>
    </submittedName>
</protein>
<comment type="caution">
    <text evidence="1">The sequence shown here is derived from an EMBL/GenBank/DDBJ whole genome shotgun (WGS) entry which is preliminary data.</text>
</comment>
<keyword evidence="2" id="KW-1185">Reference proteome</keyword>
<dbReference type="AlphaFoldDB" id="A0A4Y2V2K2"/>
<gene>
    <name evidence="1" type="ORF">AVEN_202026_1</name>
</gene>
<organism evidence="1 2">
    <name type="scientific">Araneus ventricosus</name>
    <name type="common">Orbweaver spider</name>
    <name type="synonym">Epeira ventricosa</name>
    <dbReference type="NCBI Taxonomy" id="182803"/>
    <lineage>
        <taxon>Eukaryota</taxon>
        <taxon>Metazoa</taxon>
        <taxon>Ecdysozoa</taxon>
        <taxon>Arthropoda</taxon>
        <taxon>Chelicerata</taxon>
        <taxon>Arachnida</taxon>
        <taxon>Araneae</taxon>
        <taxon>Araneomorphae</taxon>
        <taxon>Entelegynae</taxon>
        <taxon>Araneoidea</taxon>
        <taxon>Araneidae</taxon>
        <taxon>Araneus</taxon>
    </lineage>
</organism>
<accession>A0A4Y2V2K2</accession>
<dbReference type="Proteomes" id="UP000499080">
    <property type="component" value="Unassembled WGS sequence"/>
</dbReference>
<evidence type="ECO:0000313" key="2">
    <source>
        <dbReference type="Proteomes" id="UP000499080"/>
    </source>
</evidence>
<evidence type="ECO:0000313" key="1">
    <source>
        <dbReference type="EMBL" id="GBO19463.1"/>
    </source>
</evidence>
<name>A0A4Y2V2K2_ARAVE</name>
<proteinExistence type="predicted"/>
<dbReference type="EMBL" id="BGPR01042943">
    <property type="protein sequence ID" value="GBO19463.1"/>
    <property type="molecule type" value="Genomic_DNA"/>
</dbReference>